<evidence type="ECO:0000256" key="2">
    <source>
        <dbReference type="SAM" id="Phobius"/>
    </source>
</evidence>
<evidence type="ECO:0000256" key="1">
    <source>
        <dbReference type="SAM" id="MobiDB-lite"/>
    </source>
</evidence>
<organism evidence="3 4">
    <name type="scientific">Microvirga aerophila</name>
    <dbReference type="NCBI Taxonomy" id="670291"/>
    <lineage>
        <taxon>Bacteria</taxon>
        <taxon>Pseudomonadati</taxon>
        <taxon>Pseudomonadota</taxon>
        <taxon>Alphaproteobacteria</taxon>
        <taxon>Hyphomicrobiales</taxon>
        <taxon>Methylobacteriaceae</taxon>
        <taxon>Microvirga</taxon>
    </lineage>
</organism>
<name>A0A512BVP2_9HYPH</name>
<protein>
    <submittedName>
        <fullName evidence="3">Uncharacterized protein</fullName>
    </submittedName>
</protein>
<comment type="caution">
    <text evidence="3">The sequence shown here is derived from an EMBL/GenBank/DDBJ whole genome shotgun (WGS) entry which is preliminary data.</text>
</comment>
<gene>
    <name evidence="3" type="ORF">MAE02_37250</name>
</gene>
<feature type="region of interest" description="Disordered" evidence="1">
    <location>
        <begin position="1"/>
        <end position="26"/>
    </location>
</feature>
<reference evidence="3 4" key="1">
    <citation type="submission" date="2019-07" db="EMBL/GenBank/DDBJ databases">
        <title>Whole genome shotgun sequence of Microvirga aerophila NBRC 106136.</title>
        <authorList>
            <person name="Hosoyama A."/>
            <person name="Uohara A."/>
            <person name="Ohji S."/>
            <person name="Ichikawa N."/>
        </authorList>
    </citation>
    <scope>NUCLEOTIDE SEQUENCE [LARGE SCALE GENOMIC DNA]</scope>
    <source>
        <strain evidence="3 4">NBRC 106136</strain>
    </source>
</reference>
<dbReference type="RefSeq" id="WP_114187854.1">
    <property type="nucleotide sequence ID" value="NZ_BJYU01000053.1"/>
</dbReference>
<evidence type="ECO:0000313" key="3">
    <source>
        <dbReference type="EMBL" id="GEO16029.1"/>
    </source>
</evidence>
<proteinExistence type="predicted"/>
<sequence length="120" mass="12782">MTQSDIPPTHTINPINQPPDSDAPTAAMLKADIDSGASGDKTKVFDPGMAMLGTCEEASGTPLTPAQLAWARRQETFHRWRNGLKTGIAHHRQDGFPTVFIGFIVLLGTVLVSGISMVGP</sequence>
<keyword evidence="2" id="KW-1133">Transmembrane helix</keyword>
<feature type="transmembrane region" description="Helical" evidence="2">
    <location>
        <begin position="99"/>
        <end position="119"/>
    </location>
</feature>
<keyword evidence="2" id="KW-0472">Membrane</keyword>
<accession>A0A512BVP2</accession>
<evidence type="ECO:0000313" key="4">
    <source>
        <dbReference type="Proteomes" id="UP000321085"/>
    </source>
</evidence>
<dbReference type="EMBL" id="BJYU01000053">
    <property type="protein sequence ID" value="GEO16029.1"/>
    <property type="molecule type" value="Genomic_DNA"/>
</dbReference>
<feature type="compositionally biased region" description="Polar residues" evidence="1">
    <location>
        <begin position="1"/>
        <end position="19"/>
    </location>
</feature>
<dbReference type="AlphaFoldDB" id="A0A512BVP2"/>
<keyword evidence="4" id="KW-1185">Reference proteome</keyword>
<dbReference type="OrthoDB" id="7306245at2"/>
<keyword evidence="2" id="KW-0812">Transmembrane</keyword>
<dbReference type="Proteomes" id="UP000321085">
    <property type="component" value="Unassembled WGS sequence"/>
</dbReference>